<dbReference type="OrthoDB" id="7877204at2"/>
<protein>
    <submittedName>
        <fullName evidence="2">Uncharacterized protein</fullName>
    </submittedName>
</protein>
<sequence length="137" mass="14123">MLETLTTARPLYAPDPRPNAPGSESAAPARAAPTEEQPLPAPSELLRLTLQSPPPPADPVRSGVADDASPPPPASVAEPVFLAEADVPPGLNAISLFQGMLTEASRSGANVPGTSMHIYALVQQLSTLVENKLETAA</sequence>
<evidence type="ECO:0000256" key="1">
    <source>
        <dbReference type="SAM" id="MobiDB-lite"/>
    </source>
</evidence>
<evidence type="ECO:0000313" key="3">
    <source>
        <dbReference type="Proteomes" id="UP000193963"/>
    </source>
</evidence>
<dbReference type="RefSeq" id="WP_085886029.1">
    <property type="nucleotide sequence ID" value="NZ_FWFN01000001.1"/>
</dbReference>
<name>A0A1X6Y4Y3_9RHOB</name>
<organism evidence="2 3">
    <name type="scientific">Pseudooceanicola marinus</name>
    <dbReference type="NCBI Taxonomy" id="396013"/>
    <lineage>
        <taxon>Bacteria</taxon>
        <taxon>Pseudomonadati</taxon>
        <taxon>Pseudomonadota</taxon>
        <taxon>Alphaproteobacteria</taxon>
        <taxon>Rhodobacterales</taxon>
        <taxon>Paracoccaceae</taxon>
        <taxon>Pseudooceanicola</taxon>
    </lineage>
</organism>
<accession>A0A1X6Y4Y3</accession>
<feature type="region of interest" description="Disordered" evidence="1">
    <location>
        <begin position="1"/>
        <end position="77"/>
    </location>
</feature>
<proteinExistence type="predicted"/>
<dbReference type="Proteomes" id="UP000193963">
    <property type="component" value="Unassembled WGS sequence"/>
</dbReference>
<keyword evidence="3" id="KW-1185">Reference proteome</keyword>
<evidence type="ECO:0000313" key="2">
    <source>
        <dbReference type="EMBL" id="SLN10498.1"/>
    </source>
</evidence>
<dbReference type="EMBL" id="FWFN01000001">
    <property type="protein sequence ID" value="SLN10498.1"/>
    <property type="molecule type" value="Genomic_DNA"/>
</dbReference>
<dbReference type="AlphaFoldDB" id="A0A1X6Y4Y3"/>
<reference evidence="2 3" key="1">
    <citation type="submission" date="2017-03" db="EMBL/GenBank/DDBJ databases">
        <authorList>
            <person name="Afonso C.L."/>
            <person name="Miller P.J."/>
            <person name="Scott M.A."/>
            <person name="Spackman E."/>
            <person name="Goraichik I."/>
            <person name="Dimitrov K.M."/>
            <person name="Suarez D.L."/>
            <person name="Swayne D.E."/>
        </authorList>
    </citation>
    <scope>NUCLEOTIDE SEQUENCE [LARGE SCALE GENOMIC DNA]</scope>
    <source>
        <strain evidence="2 3">CECT 7751</strain>
    </source>
</reference>
<gene>
    <name evidence="2" type="ORF">PSM7751_00086</name>
</gene>